<name>A0E6D3_PARTE</name>
<dbReference type="HOGENOM" id="CLU_3321134_0_0_1"/>
<organism evidence="1 2">
    <name type="scientific">Paramecium tetraurelia</name>
    <dbReference type="NCBI Taxonomy" id="5888"/>
    <lineage>
        <taxon>Eukaryota</taxon>
        <taxon>Sar</taxon>
        <taxon>Alveolata</taxon>
        <taxon>Ciliophora</taxon>
        <taxon>Intramacronucleata</taxon>
        <taxon>Oligohymenophorea</taxon>
        <taxon>Peniculida</taxon>
        <taxon>Parameciidae</taxon>
        <taxon>Paramecium</taxon>
    </lineage>
</organism>
<dbReference type="Proteomes" id="UP000000600">
    <property type="component" value="Unassembled WGS sequence"/>
</dbReference>
<dbReference type="RefSeq" id="XP_001458247.1">
    <property type="nucleotide sequence ID" value="XM_001458210.1"/>
</dbReference>
<evidence type="ECO:0000313" key="1">
    <source>
        <dbReference type="EMBL" id="CAK90850.1"/>
    </source>
</evidence>
<sequence length="39" mass="4521">MDLITTNKSIVCILGDYKEKLKNQLSNFEGGMQQQIQYQ</sequence>
<dbReference type="KEGG" id="ptm:GSPATT00003715001"/>
<keyword evidence="2" id="KW-1185">Reference proteome</keyword>
<dbReference type="InParanoid" id="A0E6D3"/>
<dbReference type="EMBL" id="CT868660">
    <property type="protein sequence ID" value="CAK90850.1"/>
    <property type="molecule type" value="Genomic_DNA"/>
</dbReference>
<dbReference type="AlphaFoldDB" id="A0E6D3"/>
<proteinExistence type="predicted"/>
<gene>
    <name evidence="1" type="ORF">GSPATT00003715001</name>
</gene>
<dbReference type="GeneID" id="5044032"/>
<reference evidence="1 2" key="1">
    <citation type="journal article" date="2006" name="Nature">
        <title>Global trends of whole-genome duplications revealed by the ciliate Paramecium tetraurelia.</title>
        <authorList>
            <consortium name="Genoscope"/>
            <person name="Aury J.-M."/>
            <person name="Jaillon O."/>
            <person name="Duret L."/>
            <person name="Noel B."/>
            <person name="Jubin C."/>
            <person name="Porcel B.M."/>
            <person name="Segurens B."/>
            <person name="Daubin V."/>
            <person name="Anthouard V."/>
            <person name="Aiach N."/>
            <person name="Arnaiz O."/>
            <person name="Billaut A."/>
            <person name="Beisson J."/>
            <person name="Blanc I."/>
            <person name="Bouhouche K."/>
            <person name="Camara F."/>
            <person name="Duharcourt S."/>
            <person name="Guigo R."/>
            <person name="Gogendeau D."/>
            <person name="Katinka M."/>
            <person name="Keller A.-M."/>
            <person name="Kissmehl R."/>
            <person name="Klotz C."/>
            <person name="Koll F."/>
            <person name="Le Moue A."/>
            <person name="Lepere C."/>
            <person name="Malinsky S."/>
            <person name="Nowacki M."/>
            <person name="Nowak J.K."/>
            <person name="Plattner H."/>
            <person name="Poulain J."/>
            <person name="Ruiz F."/>
            <person name="Serrano V."/>
            <person name="Zagulski M."/>
            <person name="Dessen P."/>
            <person name="Betermier M."/>
            <person name="Weissenbach J."/>
            <person name="Scarpelli C."/>
            <person name="Schachter V."/>
            <person name="Sperling L."/>
            <person name="Meyer E."/>
            <person name="Cohen J."/>
            <person name="Wincker P."/>
        </authorList>
    </citation>
    <scope>NUCLEOTIDE SEQUENCE [LARGE SCALE GENOMIC DNA]</scope>
    <source>
        <strain evidence="1 2">Stock d4-2</strain>
    </source>
</reference>
<accession>A0E6D3</accession>
<protein>
    <submittedName>
        <fullName evidence="1">Uncharacterized protein</fullName>
    </submittedName>
</protein>
<evidence type="ECO:0000313" key="2">
    <source>
        <dbReference type="Proteomes" id="UP000000600"/>
    </source>
</evidence>